<feature type="non-terminal residue" evidence="1">
    <location>
        <position position="1"/>
    </location>
</feature>
<reference evidence="1" key="1">
    <citation type="journal article" date="2015" name="Nature">
        <title>Complex archaea that bridge the gap between prokaryotes and eukaryotes.</title>
        <authorList>
            <person name="Spang A."/>
            <person name="Saw J.H."/>
            <person name="Jorgensen S.L."/>
            <person name="Zaremba-Niedzwiedzka K."/>
            <person name="Martijn J."/>
            <person name="Lind A.E."/>
            <person name="van Eijk R."/>
            <person name="Schleper C."/>
            <person name="Guy L."/>
            <person name="Ettema T.J."/>
        </authorList>
    </citation>
    <scope>NUCLEOTIDE SEQUENCE</scope>
</reference>
<organism evidence="1">
    <name type="scientific">marine sediment metagenome</name>
    <dbReference type="NCBI Taxonomy" id="412755"/>
    <lineage>
        <taxon>unclassified sequences</taxon>
        <taxon>metagenomes</taxon>
        <taxon>ecological metagenomes</taxon>
    </lineage>
</organism>
<comment type="caution">
    <text evidence="1">The sequence shown here is derived from an EMBL/GenBank/DDBJ whole genome shotgun (WGS) entry which is preliminary data.</text>
</comment>
<dbReference type="EMBL" id="LAZR01003663">
    <property type="protein sequence ID" value="KKN15957.1"/>
    <property type="molecule type" value="Genomic_DNA"/>
</dbReference>
<dbReference type="AlphaFoldDB" id="A0A0F9NV51"/>
<evidence type="ECO:0000313" key="1">
    <source>
        <dbReference type="EMBL" id="KKN15957.1"/>
    </source>
</evidence>
<accession>A0A0F9NV51</accession>
<proteinExistence type="predicted"/>
<name>A0A0F9NV51_9ZZZZ</name>
<protein>
    <submittedName>
        <fullName evidence="1">Uncharacterized protein</fullName>
    </submittedName>
</protein>
<sequence>ELATYQELVKDELAIALSKEFIILERRKK</sequence>
<gene>
    <name evidence="1" type="ORF">LCGC14_0980900</name>
</gene>